<evidence type="ECO:0000256" key="2">
    <source>
        <dbReference type="ARBA" id="ARBA00022692"/>
    </source>
</evidence>
<reference evidence="7" key="1">
    <citation type="submission" date="2016-10" db="EMBL/GenBank/DDBJ databases">
        <authorList>
            <person name="Varghese N."/>
            <person name="Submissions S."/>
        </authorList>
    </citation>
    <scope>NUCLEOTIDE SEQUENCE [LARGE SCALE GENOMIC DNA]</scope>
    <source>
        <strain evidence="7">CGMCC 4.3530</strain>
    </source>
</reference>
<dbReference type="InterPro" id="IPR052527">
    <property type="entry name" value="Metal_cation-efflux_comp"/>
</dbReference>
<evidence type="ECO:0000256" key="3">
    <source>
        <dbReference type="ARBA" id="ARBA00022989"/>
    </source>
</evidence>
<keyword evidence="2 5" id="KW-0812">Transmembrane</keyword>
<dbReference type="Pfam" id="PF04191">
    <property type="entry name" value="PEMT"/>
    <property type="match status" value="1"/>
</dbReference>
<feature type="transmembrane region" description="Helical" evidence="5">
    <location>
        <begin position="44"/>
        <end position="69"/>
    </location>
</feature>
<evidence type="ECO:0000256" key="1">
    <source>
        <dbReference type="ARBA" id="ARBA00004127"/>
    </source>
</evidence>
<dbReference type="EMBL" id="FNOK01000014">
    <property type="protein sequence ID" value="SDX72155.1"/>
    <property type="molecule type" value="Genomic_DNA"/>
</dbReference>
<proteinExistence type="predicted"/>
<protein>
    <submittedName>
        <fullName evidence="6">Protein-S-isoprenylcysteine O-methyltransferase Ste14</fullName>
    </submittedName>
</protein>
<keyword evidence="7" id="KW-1185">Reference proteome</keyword>
<feature type="transmembrane region" description="Helical" evidence="5">
    <location>
        <begin position="81"/>
        <end position="99"/>
    </location>
</feature>
<feature type="transmembrane region" description="Helical" evidence="5">
    <location>
        <begin position="6"/>
        <end position="23"/>
    </location>
</feature>
<evidence type="ECO:0000313" key="7">
    <source>
        <dbReference type="Proteomes" id="UP000199529"/>
    </source>
</evidence>
<evidence type="ECO:0000256" key="4">
    <source>
        <dbReference type="ARBA" id="ARBA00023136"/>
    </source>
</evidence>
<keyword evidence="6" id="KW-0808">Transferase</keyword>
<evidence type="ECO:0000256" key="5">
    <source>
        <dbReference type="SAM" id="Phobius"/>
    </source>
</evidence>
<dbReference type="Gene3D" id="1.20.120.1630">
    <property type="match status" value="1"/>
</dbReference>
<organism evidence="6 7">
    <name type="scientific">Saccharopolyspora shandongensis</name>
    <dbReference type="NCBI Taxonomy" id="418495"/>
    <lineage>
        <taxon>Bacteria</taxon>
        <taxon>Bacillati</taxon>
        <taxon>Actinomycetota</taxon>
        <taxon>Actinomycetes</taxon>
        <taxon>Pseudonocardiales</taxon>
        <taxon>Pseudonocardiaceae</taxon>
        <taxon>Saccharopolyspora</taxon>
    </lineage>
</organism>
<dbReference type="STRING" id="418495.SAMN05216215_101449"/>
<dbReference type="InterPro" id="IPR007318">
    <property type="entry name" value="Phopholipid_MeTrfase"/>
</dbReference>
<dbReference type="GO" id="GO:0008168">
    <property type="term" value="F:methyltransferase activity"/>
    <property type="evidence" value="ECO:0007669"/>
    <property type="project" value="UniProtKB-KW"/>
</dbReference>
<dbReference type="AlphaFoldDB" id="A0A1H3E0D5"/>
<dbReference type="GO" id="GO:0032259">
    <property type="term" value="P:methylation"/>
    <property type="evidence" value="ECO:0007669"/>
    <property type="project" value="UniProtKB-KW"/>
</dbReference>
<sequence>MPALALALYLAGITVTFGIRTWMHVRRTGDSGVRRPAAPFGSAPWWSSVLFGTALLLGVVAPALAIAGMSTSSTTLDQPGISAGGFLIAIIGFTGIVAAQTAMGSSWRIGVDDAERTRLVTTGVFGFVRNPIFTAMIAAFAGLTLMVPTWPQFLGLVALVTAVEIQVRAFEEPYLARTHGSDYAAYASRAGRFLPSIGRIKATGHTG</sequence>
<dbReference type="OrthoDB" id="941586at2"/>
<evidence type="ECO:0000313" key="6">
    <source>
        <dbReference type="EMBL" id="SDX72155.1"/>
    </source>
</evidence>
<dbReference type="RefSeq" id="WP_093266450.1">
    <property type="nucleotide sequence ID" value="NZ_FNOK01000014.1"/>
</dbReference>
<name>A0A1H3E0D5_9PSEU</name>
<accession>A0A1H3E0D5</accession>
<feature type="transmembrane region" description="Helical" evidence="5">
    <location>
        <begin position="119"/>
        <end position="143"/>
    </location>
</feature>
<keyword evidence="4 5" id="KW-0472">Membrane</keyword>
<comment type="subcellular location">
    <subcellularLocation>
        <location evidence="1">Endomembrane system</location>
        <topology evidence="1">Multi-pass membrane protein</topology>
    </subcellularLocation>
</comment>
<gene>
    <name evidence="6" type="ORF">SAMN05216215_101449</name>
</gene>
<keyword evidence="6" id="KW-0489">Methyltransferase</keyword>
<dbReference type="PANTHER" id="PTHR43847:SF1">
    <property type="entry name" value="BLL3993 PROTEIN"/>
    <property type="match status" value="1"/>
</dbReference>
<dbReference type="PANTHER" id="PTHR43847">
    <property type="entry name" value="BLL3993 PROTEIN"/>
    <property type="match status" value="1"/>
</dbReference>
<keyword evidence="3 5" id="KW-1133">Transmembrane helix</keyword>
<dbReference type="GO" id="GO:0012505">
    <property type="term" value="C:endomembrane system"/>
    <property type="evidence" value="ECO:0007669"/>
    <property type="project" value="UniProtKB-SubCell"/>
</dbReference>
<dbReference type="Proteomes" id="UP000199529">
    <property type="component" value="Unassembled WGS sequence"/>
</dbReference>